<evidence type="ECO:0000259" key="2">
    <source>
        <dbReference type="Pfam" id="PF18327"/>
    </source>
</evidence>
<dbReference type="InterPro" id="IPR024082">
    <property type="entry name" value="PRODH_PutA_dom_II"/>
</dbReference>
<dbReference type="InterPro" id="IPR024089">
    <property type="entry name" value="PRODH_PutA_dom_I/II"/>
</dbReference>
<dbReference type="Proteomes" id="UP000278733">
    <property type="component" value="Chromosome"/>
</dbReference>
<dbReference type="KEGG" id="rpne:NCTC8284_03032"/>
<feature type="domain" description="Proline utilization A proline dehydrogenase N-terminal" evidence="2">
    <location>
        <begin position="10"/>
        <end position="57"/>
    </location>
</feature>
<dbReference type="EMBL" id="LR134405">
    <property type="protein sequence ID" value="VEH67820.1"/>
    <property type="molecule type" value="Genomic_DNA"/>
</dbReference>
<reference evidence="3 4" key="1">
    <citation type="submission" date="2018-12" db="EMBL/GenBank/DDBJ databases">
        <authorList>
            <consortium name="Pathogen Informatics"/>
        </authorList>
    </citation>
    <scope>NUCLEOTIDE SEQUENCE [LARGE SCALE GENOMIC DNA]</scope>
    <source>
        <strain evidence="3 4">NCTC8284</strain>
    </source>
</reference>
<evidence type="ECO:0000313" key="3">
    <source>
        <dbReference type="EMBL" id="VEH67820.1"/>
    </source>
</evidence>
<dbReference type="Gene3D" id="1.10.2060.10">
    <property type="entry name" value="PutA proline dehydrogenase (PRODH), domain 2"/>
    <property type="match status" value="1"/>
</dbReference>
<dbReference type="InterPro" id="IPR024090">
    <property type="entry name" value="PRODH_PutA_dom_I"/>
</dbReference>
<gene>
    <name evidence="3" type="primary">putA_1</name>
    <name evidence="3" type="ORF">NCTC8284_03032</name>
</gene>
<organism evidence="3 4">
    <name type="scientific">Rodentibacter pneumotropicus</name>
    <dbReference type="NCBI Taxonomy" id="758"/>
    <lineage>
        <taxon>Bacteria</taxon>
        <taxon>Pseudomonadati</taxon>
        <taxon>Pseudomonadota</taxon>
        <taxon>Gammaproteobacteria</taxon>
        <taxon>Pasteurellales</taxon>
        <taxon>Pasteurellaceae</taxon>
        <taxon>Rodentibacter</taxon>
    </lineage>
</organism>
<dbReference type="Pfam" id="PF14850">
    <property type="entry name" value="Pro_dh-DNA_bdg"/>
    <property type="match status" value="1"/>
</dbReference>
<dbReference type="Pfam" id="PF18327">
    <property type="entry name" value="PRODH"/>
    <property type="match status" value="1"/>
</dbReference>
<evidence type="ECO:0000313" key="4">
    <source>
        <dbReference type="Proteomes" id="UP000278733"/>
    </source>
</evidence>
<keyword evidence="3" id="KW-0560">Oxidoreductase</keyword>
<dbReference type="InterPro" id="IPR041349">
    <property type="entry name" value="PRODH"/>
</dbReference>
<dbReference type="AlphaFoldDB" id="A0A3S4U1T7"/>
<protein>
    <submittedName>
        <fullName evidence="3">Bifunctional proline dehydrogenase/pyrroline-5-carboxylate dehydrogenase</fullName>
        <ecNumber evidence="3">1.5.99.8</ecNumber>
    </submittedName>
</protein>
<evidence type="ECO:0000259" key="1">
    <source>
        <dbReference type="Pfam" id="PF14850"/>
    </source>
</evidence>
<dbReference type="Gene3D" id="1.20.5.550">
    <property type="entry name" value="Single Helix bin"/>
    <property type="match status" value="1"/>
</dbReference>
<proteinExistence type="predicted"/>
<name>A0A3S4U1T7_9PAST</name>
<feature type="domain" description="Proline dehydrogenase PutA" evidence="1">
    <location>
        <begin position="67"/>
        <end position="152"/>
    </location>
</feature>
<dbReference type="EC" id="1.5.99.8" evidence="3"/>
<accession>A0A3S4U1T7</accession>
<sequence>MSISLSKTYSPERRAITENYRLDEKIAIDQLMATLDFTEEQEKRITDHATDLINKLRHIKQKQYGADALMEEFSLSSEEGVALMCLAEALLRIPDDKTRDDLIYEKLQDGNWRSHLGNSKSIFINAASYGLMFGRKISENLTETQLTNNLKNIFPVSLRRSCAKLW</sequence>
<dbReference type="SUPFAM" id="SSF81935">
    <property type="entry name" value="N-terminal domain of bifunctional PutA protein"/>
    <property type="match status" value="1"/>
</dbReference>
<dbReference type="GO" id="GO:0003842">
    <property type="term" value="F:L-glutamate gamma-semialdehyde dehydrogenase activity"/>
    <property type="evidence" value="ECO:0007669"/>
    <property type="project" value="InterPro"/>
</dbReference>